<reference evidence="4 5" key="1">
    <citation type="submission" date="2018-06" db="EMBL/GenBank/DDBJ databases">
        <title>Extensive metabolic versatility and redundancy in microbially diverse, dynamic hydrothermal sediments.</title>
        <authorList>
            <person name="Dombrowski N."/>
            <person name="Teske A."/>
            <person name="Baker B.J."/>
        </authorList>
    </citation>
    <scope>NUCLEOTIDE SEQUENCE [LARGE SCALE GENOMIC DNA]</scope>
    <source>
        <strain evidence="4">B66_G16</strain>
    </source>
</reference>
<protein>
    <recommendedName>
        <fullName evidence="3">Cas12f1-like TNB domain-containing protein</fullName>
    </recommendedName>
</protein>
<comment type="caution">
    <text evidence="4">The sequence shown here is derived from an EMBL/GenBank/DDBJ whole genome shotgun (WGS) entry which is preliminary data.</text>
</comment>
<sequence>MVSVVISTRRWWKQLNKQLKTLERTVVLVSLPLTKTKTNILKHIYEVYGRILAEALEYMWNNNISSWTKAKKMLYKKFREKHPNIPSHYIHEAIRDASQRIKSFRKLKKKELAKTEKPVIRRWSIGCDNQLWKLTLEGVRIATHKGWVNIPLQFHKQFWRYYNGGWALRSSARWKLIENKLYLFIVFVKNVETKGINTTKIYGIDINENNVTIYEYPTNKAVTIVTNFSKVVLGYAYRRARIQQKWSKVYGVKGNRRLKKVLRKLRERNVKRDIKFKLVKEIINVVKDGMVVLEKLPKRFQDRVIERKRNSRLNGLDIHRLKQASIRGVHKLITEKLMEYGIPYVLVSPSYTSSTCPICDSNLIPMMGYAQRNGWKPRPIKCTRCGFIHDRDVIGAMNLVKKYLLDVGLMPLAPKGVHDPHVEWLVATMKHGDGGTTRPSETYNDLGRETDQPERRARYGFPDDFNKCVGMCKQRLCVGD</sequence>
<keyword evidence="1" id="KW-0238">DNA-binding</keyword>
<dbReference type="AlphaFoldDB" id="A0A497ELZ6"/>
<evidence type="ECO:0000256" key="2">
    <source>
        <dbReference type="SAM" id="MobiDB-lite"/>
    </source>
</evidence>
<gene>
    <name evidence="4" type="ORF">DRJ31_07895</name>
</gene>
<evidence type="ECO:0000259" key="3">
    <source>
        <dbReference type="Pfam" id="PF07282"/>
    </source>
</evidence>
<evidence type="ECO:0000313" key="4">
    <source>
        <dbReference type="EMBL" id="RLE48114.1"/>
    </source>
</evidence>
<dbReference type="InterPro" id="IPR010095">
    <property type="entry name" value="Cas12f1-like_TNB"/>
</dbReference>
<evidence type="ECO:0000256" key="1">
    <source>
        <dbReference type="ARBA" id="ARBA00023125"/>
    </source>
</evidence>
<feature type="region of interest" description="Disordered" evidence="2">
    <location>
        <begin position="433"/>
        <end position="456"/>
    </location>
</feature>
<dbReference type="EMBL" id="QMQV01000090">
    <property type="protein sequence ID" value="RLE48114.1"/>
    <property type="molecule type" value="Genomic_DNA"/>
</dbReference>
<dbReference type="Proteomes" id="UP000278475">
    <property type="component" value="Unassembled WGS sequence"/>
</dbReference>
<dbReference type="Pfam" id="PF07282">
    <property type="entry name" value="Cas12f1-like_TNB"/>
    <property type="match status" value="1"/>
</dbReference>
<evidence type="ECO:0000313" key="5">
    <source>
        <dbReference type="Proteomes" id="UP000278475"/>
    </source>
</evidence>
<name>A0A497ELZ6_9CREN</name>
<feature type="compositionally biased region" description="Basic and acidic residues" evidence="2">
    <location>
        <begin position="446"/>
        <end position="456"/>
    </location>
</feature>
<proteinExistence type="predicted"/>
<feature type="domain" description="Cas12f1-like TNB" evidence="3">
    <location>
        <begin position="330"/>
        <end position="399"/>
    </location>
</feature>
<organism evidence="4 5">
    <name type="scientific">Thermoproteota archaeon</name>
    <dbReference type="NCBI Taxonomy" id="2056631"/>
    <lineage>
        <taxon>Archaea</taxon>
        <taxon>Thermoproteota</taxon>
    </lineage>
</organism>
<accession>A0A497ELZ6</accession>
<dbReference type="GO" id="GO:0003677">
    <property type="term" value="F:DNA binding"/>
    <property type="evidence" value="ECO:0007669"/>
    <property type="project" value="UniProtKB-KW"/>
</dbReference>
<dbReference type="NCBIfam" id="TIGR01766">
    <property type="entry name" value="IS200/IS605 family accessory protein TnpB-like domain"/>
    <property type="match status" value="1"/>
</dbReference>